<evidence type="ECO:0000313" key="1">
    <source>
        <dbReference type="EMBL" id="ARB11833.1"/>
    </source>
</evidence>
<gene>
    <name evidence="1" type="ORF">CB3_009</name>
</gene>
<sequence>MSIECLVFLRPYGSRRTIELHNINLEDEIYFKEKKVKLSMESDGRDGHILYADIGLTLEDGTPSEITHISKPGEDCNAAMASLRNLVEEHYAKAQVS</sequence>
<reference evidence="1 2" key="1">
    <citation type="submission" date="2017-01" db="EMBL/GenBank/DDBJ databases">
        <title>Isolation and Characterization of Pectobacterium phages.</title>
        <authorList>
            <person name="Buttimer C.T.H."/>
            <person name="Lucid A."/>
            <person name="Coffey A."/>
        </authorList>
    </citation>
    <scope>NUCLEOTIDE SEQUENCE [LARGE SCALE GENOMIC DNA]</scope>
</reference>
<evidence type="ECO:0000313" key="2">
    <source>
        <dbReference type="Proteomes" id="UP000241977"/>
    </source>
</evidence>
<dbReference type="EMBL" id="KY514265">
    <property type="protein sequence ID" value="ARB11833.1"/>
    <property type="molecule type" value="Genomic_DNA"/>
</dbReference>
<proteinExistence type="predicted"/>
<organism evidence="1 2">
    <name type="scientific">Pectobacterium phage vB_PatP_CB3</name>
    <dbReference type="NCBI Taxonomy" id="1958918"/>
    <lineage>
        <taxon>Viruses</taxon>
        <taxon>Duplodnaviria</taxon>
        <taxon>Heunggongvirae</taxon>
        <taxon>Uroviricota</taxon>
        <taxon>Caudoviricetes</taxon>
        <taxon>Schitoviridae</taxon>
        <taxon>Cbunavirus</taxon>
        <taxon>Cbunavirus CB4</taxon>
    </lineage>
</organism>
<protein>
    <submittedName>
        <fullName evidence="1">Uncharacterized protein</fullName>
    </submittedName>
</protein>
<name>A0A2P0PAU6_9CAUD</name>
<accession>A0A2P0PAU6</accession>
<dbReference type="Proteomes" id="UP000241977">
    <property type="component" value="Segment"/>
</dbReference>